<dbReference type="PANTHER" id="PTHR23079:SF55">
    <property type="entry name" value="RNA-DIRECTED RNA POLYMERASE"/>
    <property type="match status" value="1"/>
</dbReference>
<dbReference type="EMBL" id="CAJNOE010000342">
    <property type="protein sequence ID" value="CAF1161244.1"/>
    <property type="molecule type" value="Genomic_DNA"/>
</dbReference>
<organism evidence="3 4">
    <name type="scientific">Adineta steineri</name>
    <dbReference type="NCBI Taxonomy" id="433720"/>
    <lineage>
        <taxon>Eukaryota</taxon>
        <taxon>Metazoa</taxon>
        <taxon>Spiralia</taxon>
        <taxon>Gnathifera</taxon>
        <taxon>Rotifera</taxon>
        <taxon>Eurotatoria</taxon>
        <taxon>Bdelloidea</taxon>
        <taxon>Adinetida</taxon>
        <taxon>Adinetidae</taxon>
        <taxon>Adineta</taxon>
    </lineage>
</organism>
<protein>
    <recommendedName>
        <fullName evidence="2">RDRP core domain-containing protein</fullName>
    </recommendedName>
</protein>
<accession>A0A814TL48</accession>
<proteinExistence type="predicted"/>
<dbReference type="Pfam" id="PF05183">
    <property type="entry name" value="RdRP"/>
    <property type="match status" value="1"/>
</dbReference>
<comment type="caution">
    <text evidence="3">The sequence shown here is derived from an EMBL/GenBank/DDBJ whole genome shotgun (WGS) entry which is preliminary data.</text>
</comment>
<dbReference type="GO" id="GO:0031380">
    <property type="term" value="C:nuclear RNA-directed RNA polymerase complex"/>
    <property type="evidence" value="ECO:0007669"/>
    <property type="project" value="TreeGrafter"/>
</dbReference>
<evidence type="ECO:0000256" key="1">
    <source>
        <dbReference type="SAM" id="MobiDB-lite"/>
    </source>
</evidence>
<dbReference type="Proteomes" id="UP000663860">
    <property type="component" value="Unassembled WGS sequence"/>
</dbReference>
<reference evidence="3" key="1">
    <citation type="submission" date="2021-02" db="EMBL/GenBank/DDBJ databases">
        <authorList>
            <person name="Nowell W R."/>
        </authorList>
    </citation>
    <scope>NUCLEOTIDE SEQUENCE</scope>
</reference>
<feature type="region of interest" description="Disordered" evidence="1">
    <location>
        <begin position="1"/>
        <end position="71"/>
    </location>
</feature>
<dbReference type="GO" id="GO:0003723">
    <property type="term" value="F:RNA binding"/>
    <property type="evidence" value="ECO:0007669"/>
    <property type="project" value="UniProtKB-KW"/>
</dbReference>
<sequence>MTEDPFTDTAITSTNTFVINPEAHTSLQLLHRRSSEEGTDDDEEEPEPEDDVGEEDDNNVEEEELEEEQDDPILVAELNNAHGNDLLSSPEFSSLPSRPFSTGWGRGVRSISISPPSPSPTTTTPVIVDCVTVKNEYKSELSSVELIKENTENLATTTTTITKKITKITTRTTLPSGRFHTQSHGKESFNETIDFSFNASTTKIVFDNETGYKRALRTLNQFKIPNEPSRHYADIWSFCLHSRTTRLYHLQDYESQKQNSTEELKPPLASISPILLSNPDSQFWLVFQRRPIFNEIKFNIDTESCISPVQPIRNNSVLARIKFFRDTHVSLSYGALTSMNDYYYHPEYTFRKSTEWTILFRSKKIELDRLENFVRHSDDSFTKTFRKSVLPTELIDRAVIFTVHRLGFTVYICTKGNMHEYIRTSYHAESRAQTDRISSKDNDCPIFSTICLHILVKTNRTNRYNNTENKYLALSQVKELFGFLLDFFYSNQILVCFASIKFQRGCLTNIRSSTNNIFTRPIQLYAFSMLRTVGYLIEQKISQLDDFRKSLLRLAGDDDDKFYRLCLYLFRRSTEYHFLNLHNELKEADSEYTIQLDQCNVLKVKMAKILSPPRINFAYVPSIRVTPTTIQIQPLKLVKLHRVIREQSFNDPMSFALVEIRDEANRPLYARDFRSLRDKFKQILTDGIQINKSVYCYLHHSMSQVKEKQFWFLDNRYSLENILSWMGNFDNERIVAKHAARMAQCFTSTEPSIRIPAELVKYIPDVKTNDKQYCFTDGVGTISKALCQKVQKKMGRRFMPSVLQIRYGGCKGTVSVDPNLDDKPHQLVIRHSMLKFKTEHDQLEICKVSSPRALYLNRQDILLLSTRGVPEAHFLVLQNENHLWLVQALLCSSIAFELLNDRVGSTYFNFRDIANAINLVEEPFFLQLLITCGHDCVSKFQQRAKIKTAKNKARNMFGIVDEYGVLEYGEVFIQYNHISDEKLEASEKPTSTPPTVLDKVKVVITKNPCHHPGDLRTFTAVDKIELRHLVDVVVFPQKGPRPHPNEISGSDLDGDEYAVIWDPDLIPTTDNDIPYDYDSADEPVKLDCPIERKHIIEVVLDIAAQNLTGDMSNLHLATADLLDARDLRVCELAGLISQELDAPKTGKHPITSEGLNVYRNEILQGRYPDFMMKERYQSYASDKVIGKLYRSARRAIIRWHKAARTHCSLRHLHSAQIEDDSHNDENLTVNHNSSPSFFNSIQGYSYNDTIRYEPSLTLDPSIQHPLCRSQLRLAKTLYYMYREGLQNIISVFNYQDEIDLFCRCEALDQLVSGKQDINISAGLELQRLIDTIRLRFFHDFDQLSIDPTSKPPHDGICTHERVFDKSEDIRLIRERERERERLCEKCNDIKLARAVACYYICYSYAAKQSTKARSRILSFPWLFSSFIIEIKRQNQKSHDTSTSKYIVIGRAMRNMAKRLMEENQLKLKIYLSDYFDKGYLFIRSIKPTNEKIIKREISEQDQQTNSIKLTKILFIEIMNYWIERQKIFDECSTSSDKKPRVRDVCWHQLLICFISKEDISNEDIPDLIPNYEQYKLAFQSKPHILMTERYTKYIQREISTLSADFDNLMHNYCTSLIRLCFQLSRRYQSNEYANLSDYLVLALQSIGIEKELNDIAFDIDN</sequence>
<dbReference type="InterPro" id="IPR057596">
    <property type="entry name" value="RDRP_core"/>
</dbReference>
<name>A0A814TL48_9BILA</name>
<dbReference type="InterPro" id="IPR007855">
    <property type="entry name" value="RDRP"/>
</dbReference>
<dbReference type="PANTHER" id="PTHR23079">
    <property type="entry name" value="RNA-DEPENDENT RNA POLYMERASE"/>
    <property type="match status" value="1"/>
</dbReference>
<dbReference type="GO" id="GO:0003968">
    <property type="term" value="F:RNA-directed RNA polymerase activity"/>
    <property type="evidence" value="ECO:0007669"/>
    <property type="project" value="UniProtKB-KW"/>
</dbReference>
<evidence type="ECO:0000259" key="2">
    <source>
        <dbReference type="Pfam" id="PF05183"/>
    </source>
</evidence>
<feature type="domain" description="RDRP core" evidence="2">
    <location>
        <begin position="625"/>
        <end position="1191"/>
    </location>
</feature>
<evidence type="ECO:0000313" key="4">
    <source>
        <dbReference type="Proteomes" id="UP000663860"/>
    </source>
</evidence>
<feature type="compositionally biased region" description="Acidic residues" evidence="1">
    <location>
        <begin position="37"/>
        <end position="71"/>
    </location>
</feature>
<evidence type="ECO:0000313" key="3">
    <source>
        <dbReference type="EMBL" id="CAF1161244.1"/>
    </source>
</evidence>
<gene>
    <name evidence="3" type="ORF">IZO911_LOCUS26340</name>
</gene>
<feature type="compositionally biased region" description="Polar residues" evidence="1">
    <location>
        <begin position="9"/>
        <end position="28"/>
    </location>
</feature>
<dbReference type="GO" id="GO:0030422">
    <property type="term" value="P:siRNA processing"/>
    <property type="evidence" value="ECO:0007669"/>
    <property type="project" value="TreeGrafter"/>
</dbReference>